<gene>
    <name evidence="2" type="ORF">BDA96_09G176000</name>
</gene>
<reference evidence="2" key="1">
    <citation type="journal article" date="2019" name="BMC Genomics">
        <title>A new reference genome for Sorghum bicolor reveals high levels of sequence similarity between sweet and grain genotypes: implications for the genetics of sugar metabolism.</title>
        <authorList>
            <person name="Cooper E.A."/>
            <person name="Brenton Z.W."/>
            <person name="Flinn B.S."/>
            <person name="Jenkins J."/>
            <person name="Shu S."/>
            <person name="Flowers D."/>
            <person name="Luo F."/>
            <person name="Wang Y."/>
            <person name="Xia P."/>
            <person name="Barry K."/>
            <person name="Daum C."/>
            <person name="Lipzen A."/>
            <person name="Yoshinaga Y."/>
            <person name="Schmutz J."/>
            <person name="Saski C."/>
            <person name="Vermerris W."/>
            <person name="Kresovich S."/>
        </authorList>
    </citation>
    <scope>NUCLEOTIDE SEQUENCE</scope>
</reference>
<evidence type="ECO:0000256" key="1">
    <source>
        <dbReference type="SAM" id="MobiDB-lite"/>
    </source>
</evidence>
<name>A0A921QA85_SORBI</name>
<organism evidence="2 3">
    <name type="scientific">Sorghum bicolor</name>
    <name type="common">Sorghum</name>
    <name type="synonym">Sorghum vulgare</name>
    <dbReference type="NCBI Taxonomy" id="4558"/>
    <lineage>
        <taxon>Eukaryota</taxon>
        <taxon>Viridiplantae</taxon>
        <taxon>Streptophyta</taxon>
        <taxon>Embryophyta</taxon>
        <taxon>Tracheophyta</taxon>
        <taxon>Spermatophyta</taxon>
        <taxon>Magnoliopsida</taxon>
        <taxon>Liliopsida</taxon>
        <taxon>Poales</taxon>
        <taxon>Poaceae</taxon>
        <taxon>PACMAD clade</taxon>
        <taxon>Panicoideae</taxon>
        <taxon>Andropogonodae</taxon>
        <taxon>Andropogoneae</taxon>
        <taxon>Sorghinae</taxon>
        <taxon>Sorghum</taxon>
    </lineage>
</organism>
<evidence type="ECO:0000313" key="2">
    <source>
        <dbReference type="EMBL" id="KAG0518444.1"/>
    </source>
</evidence>
<protein>
    <submittedName>
        <fullName evidence="2">Uncharacterized protein</fullName>
    </submittedName>
</protein>
<dbReference type="Proteomes" id="UP000807115">
    <property type="component" value="Chromosome 9"/>
</dbReference>
<dbReference type="OrthoDB" id="610394at2759"/>
<dbReference type="EMBL" id="CM027688">
    <property type="protein sequence ID" value="KAG0518444.1"/>
    <property type="molecule type" value="Genomic_DNA"/>
</dbReference>
<accession>A0A921QA85</accession>
<dbReference type="AlphaFoldDB" id="A0A921QA85"/>
<feature type="compositionally biased region" description="Polar residues" evidence="1">
    <location>
        <begin position="93"/>
        <end position="116"/>
    </location>
</feature>
<reference evidence="2" key="2">
    <citation type="submission" date="2020-10" db="EMBL/GenBank/DDBJ databases">
        <authorList>
            <person name="Cooper E.A."/>
            <person name="Brenton Z.W."/>
            <person name="Flinn B.S."/>
            <person name="Jenkins J."/>
            <person name="Shu S."/>
            <person name="Flowers D."/>
            <person name="Luo F."/>
            <person name="Wang Y."/>
            <person name="Xia P."/>
            <person name="Barry K."/>
            <person name="Daum C."/>
            <person name="Lipzen A."/>
            <person name="Yoshinaga Y."/>
            <person name="Schmutz J."/>
            <person name="Saski C."/>
            <person name="Vermerris W."/>
            <person name="Kresovich S."/>
        </authorList>
    </citation>
    <scope>NUCLEOTIDE SEQUENCE</scope>
</reference>
<sequence length="116" mass="13076">MEQHSRILKHASPSYKYFLLPHPFGKQSKHLSLIDLKSQQPHAHHAHRRDMEHCYQYNSVMSSNVETTKEKRPPLRRGSVKLQIVKTLGNLVAPSNGNGSDDSKQAGRSSGFTITS</sequence>
<proteinExistence type="predicted"/>
<feature type="region of interest" description="Disordered" evidence="1">
    <location>
        <begin position="91"/>
        <end position="116"/>
    </location>
</feature>
<comment type="caution">
    <text evidence="2">The sequence shown here is derived from an EMBL/GenBank/DDBJ whole genome shotgun (WGS) entry which is preliminary data.</text>
</comment>
<evidence type="ECO:0000313" key="3">
    <source>
        <dbReference type="Proteomes" id="UP000807115"/>
    </source>
</evidence>